<keyword evidence="3 6" id="KW-0808">Transferase</keyword>
<dbReference type="InterPro" id="IPR015421">
    <property type="entry name" value="PyrdxlP-dep_Trfase_major"/>
</dbReference>
<dbReference type="EMBL" id="RBZW01000019">
    <property type="protein sequence ID" value="THE65562.1"/>
    <property type="molecule type" value="Genomic_DNA"/>
</dbReference>
<dbReference type="SUPFAM" id="SSF53383">
    <property type="entry name" value="PLP-dependent transferases"/>
    <property type="match status" value="1"/>
</dbReference>
<comment type="caution">
    <text evidence="6">The sequence shown here is derived from an EMBL/GenBank/DDBJ whole genome shotgun (WGS) entry which is preliminary data.</text>
</comment>
<evidence type="ECO:0000256" key="3">
    <source>
        <dbReference type="RuleBase" id="RU000481"/>
    </source>
</evidence>
<organism evidence="6 7">
    <name type="scientific">Salinadaptatus halalkaliphilus</name>
    <dbReference type="NCBI Taxonomy" id="2419781"/>
    <lineage>
        <taxon>Archaea</taxon>
        <taxon>Methanobacteriati</taxon>
        <taxon>Methanobacteriota</taxon>
        <taxon>Stenosarchaea group</taxon>
        <taxon>Halobacteria</taxon>
        <taxon>Halobacteriales</taxon>
        <taxon>Natrialbaceae</taxon>
        <taxon>Salinadaptatus</taxon>
    </lineage>
</organism>
<dbReference type="EC" id="2.6.1.-" evidence="3"/>
<dbReference type="AlphaFoldDB" id="A0A4S3TMV0"/>
<evidence type="ECO:0000259" key="5">
    <source>
        <dbReference type="Pfam" id="PF00155"/>
    </source>
</evidence>
<dbReference type="GO" id="GO:0030170">
    <property type="term" value="F:pyridoxal phosphate binding"/>
    <property type="evidence" value="ECO:0007669"/>
    <property type="project" value="InterPro"/>
</dbReference>
<dbReference type="InterPro" id="IPR004839">
    <property type="entry name" value="Aminotransferase_I/II_large"/>
</dbReference>
<evidence type="ECO:0000256" key="4">
    <source>
        <dbReference type="SAM" id="MobiDB-lite"/>
    </source>
</evidence>
<keyword evidence="2" id="KW-0663">Pyridoxal phosphate</keyword>
<keyword evidence="3 6" id="KW-0032">Aminotransferase</keyword>
<dbReference type="CDD" id="cd00609">
    <property type="entry name" value="AAT_like"/>
    <property type="match status" value="1"/>
</dbReference>
<evidence type="ECO:0000256" key="2">
    <source>
        <dbReference type="ARBA" id="ARBA00022898"/>
    </source>
</evidence>
<dbReference type="InterPro" id="IPR015422">
    <property type="entry name" value="PyrdxlP-dep_Trfase_small"/>
</dbReference>
<comment type="similarity">
    <text evidence="3">Belongs to the class-I pyridoxal-phosphate-dependent aminotransferase family.</text>
</comment>
<dbReference type="GO" id="GO:0008483">
    <property type="term" value="F:transaminase activity"/>
    <property type="evidence" value="ECO:0007669"/>
    <property type="project" value="UniProtKB-KW"/>
</dbReference>
<protein>
    <recommendedName>
        <fullName evidence="3">Aminotransferase</fullName>
        <ecNumber evidence="3">2.6.1.-</ecNumber>
    </recommendedName>
</protein>
<dbReference type="Gene3D" id="3.90.1150.10">
    <property type="entry name" value="Aspartate Aminotransferase, domain 1"/>
    <property type="match status" value="1"/>
</dbReference>
<comment type="cofactor">
    <cofactor evidence="1 3">
        <name>pyridoxal 5'-phosphate</name>
        <dbReference type="ChEBI" id="CHEBI:597326"/>
    </cofactor>
</comment>
<gene>
    <name evidence="6" type="ORF">D8Y22_07040</name>
</gene>
<keyword evidence="7" id="KW-1185">Reference proteome</keyword>
<evidence type="ECO:0000313" key="7">
    <source>
        <dbReference type="Proteomes" id="UP000318864"/>
    </source>
</evidence>
<dbReference type="PANTHER" id="PTHR42885:SF1">
    <property type="entry name" value="THREONINE-PHOSPHATE DECARBOXYLASE"/>
    <property type="match status" value="1"/>
</dbReference>
<evidence type="ECO:0000256" key="1">
    <source>
        <dbReference type="ARBA" id="ARBA00001933"/>
    </source>
</evidence>
<sequence>MRATPTRPPRRAVVDPEAVRAGERVPHGGETDPAVLDFSANTNPHTPDGVADIYADALEASRRYPDDAYPDFRAAAAAFVGCEPEAVVPTPGGLAAIRLAIETSLAAGDEVLVPAPSFGEYAREVELQGAKPRFVAHDELLAIEDAALESAALAIVCTPNNPTGEAIAFESLEAFANRCRTAETTLLIDEAFLGFTDRRSAATLAADHVVVARSLTKLFGLPGLRAGFTVASGTKRDTLETARRAWSLGTPAARVGAYCLRQPAFVERTRRRVERERERLREALEGRFDVAPSDAPFLLCDVGSRDVDSILESARADGVAVRDARTFRGLDSHVRVAIKDPAANDAMLGALGVDRTGSDGDADDFE</sequence>
<feature type="compositionally biased region" description="Basic and acidic residues" evidence="4">
    <location>
        <begin position="12"/>
        <end position="30"/>
    </location>
</feature>
<dbReference type="Proteomes" id="UP000318864">
    <property type="component" value="Unassembled WGS sequence"/>
</dbReference>
<reference evidence="6 7" key="1">
    <citation type="submission" date="2018-10" db="EMBL/GenBank/DDBJ databases">
        <title>Natronolimnobius sp. XQ-INN 246 isolated from Inner Mongolia Autonomous Region of China.</title>
        <authorList>
            <person name="Xue Q."/>
        </authorList>
    </citation>
    <scope>NUCLEOTIDE SEQUENCE [LARGE SCALE GENOMIC DNA]</scope>
    <source>
        <strain evidence="6 7">XQ-INN 246</strain>
    </source>
</reference>
<dbReference type="InterPro" id="IPR004838">
    <property type="entry name" value="NHTrfase_class1_PyrdxlP-BS"/>
</dbReference>
<dbReference type="InterPro" id="IPR015424">
    <property type="entry name" value="PyrdxlP-dep_Trfase"/>
</dbReference>
<feature type="region of interest" description="Disordered" evidence="4">
    <location>
        <begin position="1"/>
        <end position="32"/>
    </location>
</feature>
<accession>A0A4S3TMV0</accession>
<dbReference type="PROSITE" id="PS00105">
    <property type="entry name" value="AA_TRANSFER_CLASS_1"/>
    <property type="match status" value="1"/>
</dbReference>
<proteinExistence type="inferred from homology"/>
<dbReference type="PANTHER" id="PTHR42885">
    <property type="entry name" value="HISTIDINOL-PHOSPHATE AMINOTRANSFERASE-RELATED"/>
    <property type="match status" value="1"/>
</dbReference>
<dbReference type="Pfam" id="PF00155">
    <property type="entry name" value="Aminotran_1_2"/>
    <property type="match status" value="1"/>
</dbReference>
<feature type="domain" description="Aminotransferase class I/classII large" evidence="5">
    <location>
        <begin position="35"/>
        <end position="349"/>
    </location>
</feature>
<dbReference type="Gene3D" id="3.40.640.10">
    <property type="entry name" value="Type I PLP-dependent aspartate aminotransferase-like (Major domain)"/>
    <property type="match status" value="1"/>
</dbReference>
<evidence type="ECO:0000313" key="6">
    <source>
        <dbReference type="EMBL" id="THE65562.1"/>
    </source>
</evidence>
<name>A0A4S3TMV0_9EURY</name>